<evidence type="ECO:0000313" key="1">
    <source>
        <dbReference type="EMBL" id="GEM39656.1"/>
    </source>
</evidence>
<sequence>MTTIPAGSAADLAEQQAAVSDFDVPTGLDETAIPPLAERIRDAFEAADITDRIEQSLITPLPDDDYPFAY</sequence>
<dbReference type="Proteomes" id="UP000321424">
    <property type="component" value="Unassembled WGS sequence"/>
</dbReference>
<dbReference type="OrthoDB" id="4559251at2"/>
<name>A0A511MIA8_9NOCA</name>
<gene>
    <name evidence="1" type="ORF">NN4_41750</name>
</gene>
<organism evidence="1 2">
    <name type="scientific">Nocardia ninae NBRC 108245</name>
    <dbReference type="NCBI Taxonomy" id="1210091"/>
    <lineage>
        <taxon>Bacteria</taxon>
        <taxon>Bacillati</taxon>
        <taxon>Actinomycetota</taxon>
        <taxon>Actinomycetes</taxon>
        <taxon>Mycobacteriales</taxon>
        <taxon>Nocardiaceae</taxon>
        <taxon>Nocardia</taxon>
    </lineage>
</organism>
<proteinExistence type="predicted"/>
<dbReference type="AlphaFoldDB" id="A0A511MIA8"/>
<dbReference type="EMBL" id="BJXA01000027">
    <property type="protein sequence ID" value="GEM39656.1"/>
    <property type="molecule type" value="Genomic_DNA"/>
</dbReference>
<evidence type="ECO:0000313" key="2">
    <source>
        <dbReference type="Proteomes" id="UP000321424"/>
    </source>
</evidence>
<protein>
    <submittedName>
        <fullName evidence="1">Uncharacterized protein</fullName>
    </submittedName>
</protein>
<comment type="caution">
    <text evidence="1">The sequence shown here is derived from an EMBL/GenBank/DDBJ whole genome shotgun (WGS) entry which is preliminary data.</text>
</comment>
<accession>A0A511MIA8</accession>
<reference evidence="1 2" key="1">
    <citation type="submission" date="2019-07" db="EMBL/GenBank/DDBJ databases">
        <title>Whole genome shotgun sequence of Nocardia ninae NBRC 108245.</title>
        <authorList>
            <person name="Hosoyama A."/>
            <person name="Uohara A."/>
            <person name="Ohji S."/>
            <person name="Ichikawa N."/>
        </authorList>
    </citation>
    <scope>NUCLEOTIDE SEQUENCE [LARGE SCALE GENOMIC DNA]</scope>
    <source>
        <strain evidence="1 2">NBRC 108245</strain>
    </source>
</reference>
<keyword evidence="2" id="KW-1185">Reference proteome</keyword>
<dbReference type="RefSeq" id="WP_147133732.1">
    <property type="nucleotide sequence ID" value="NZ_BJXA01000027.1"/>
</dbReference>